<feature type="region of interest" description="Disordered" evidence="1">
    <location>
        <begin position="93"/>
        <end position="122"/>
    </location>
</feature>
<feature type="compositionally biased region" description="Pro residues" evidence="1">
    <location>
        <begin position="1"/>
        <end position="12"/>
    </location>
</feature>
<dbReference type="Proteomes" id="UP001590951">
    <property type="component" value="Unassembled WGS sequence"/>
</dbReference>
<keyword evidence="3" id="KW-1185">Reference proteome</keyword>
<feature type="compositionally biased region" description="Polar residues" evidence="1">
    <location>
        <begin position="100"/>
        <end position="111"/>
    </location>
</feature>
<evidence type="ECO:0000313" key="3">
    <source>
        <dbReference type="Proteomes" id="UP001590951"/>
    </source>
</evidence>
<accession>A0ABR4BH46</accession>
<organism evidence="2 3">
    <name type="scientific">Lepraria finkii</name>
    <dbReference type="NCBI Taxonomy" id="1340010"/>
    <lineage>
        <taxon>Eukaryota</taxon>
        <taxon>Fungi</taxon>
        <taxon>Dikarya</taxon>
        <taxon>Ascomycota</taxon>
        <taxon>Pezizomycotina</taxon>
        <taxon>Lecanoromycetes</taxon>
        <taxon>OSLEUM clade</taxon>
        <taxon>Lecanoromycetidae</taxon>
        <taxon>Lecanorales</taxon>
        <taxon>Lecanorineae</taxon>
        <taxon>Stereocaulaceae</taxon>
        <taxon>Lepraria</taxon>
    </lineage>
</organism>
<feature type="region of interest" description="Disordered" evidence="1">
    <location>
        <begin position="1"/>
        <end position="51"/>
    </location>
</feature>
<feature type="region of interest" description="Disordered" evidence="1">
    <location>
        <begin position="134"/>
        <end position="157"/>
    </location>
</feature>
<protein>
    <submittedName>
        <fullName evidence="2">Uncharacterized protein</fullName>
    </submittedName>
</protein>
<sequence>MSDPTNPSPPTNPSSSKPKANKLPVGTRVWLKGDLQKESPESSQSTMGGGSELKIYVILQNNGATGLEYRLAREDDTDGPDWWYGRKDLERVPGGVAKGQPSTQMSPQQATWEGASGMPTQGQASVRLSMVEAMGQSVSGGRAQTQSSASPNAEGTE</sequence>
<name>A0ABR4BH46_9LECA</name>
<dbReference type="EMBL" id="JBHFEH010000006">
    <property type="protein sequence ID" value="KAL2057134.1"/>
    <property type="molecule type" value="Genomic_DNA"/>
</dbReference>
<evidence type="ECO:0000256" key="1">
    <source>
        <dbReference type="SAM" id="MobiDB-lite"/>
    </source>
</evidence>
<comment type="caution">
    <text evidence="2">The sequence shown here is derived from an EMBL/GenBank/DDBJ whole genome shotgun (WGS) entry which is preliminary data.</text>
</comment>
<proteinExistence type="predicted"/>
<evidence type="ECO:0000313" key="2">
    <source>
        <dbReference type="EMBL" id="KAL2057134.1"/>
    </source>
</evidence>
<feature type="compositionally biased region" description="Polar residues" evidence="1">
    <location>
        <begin position="136"/>
        <end position="157"/>
    </location>
</feature>
<gene>
    <name evidence="2" type="ORF">ABVK25_002873</name>
</gene>
<reference evidence="2 3" key="1">
    <citation type="submission" date="2024-09" db="EMBL/GenBank/DDBJ databases">
        <title>Rethinking Asexuality: The Enigmatic Case of Functional Sexual Genes in Lepraria (Stereocaulaceae).</title>
        <authorList>
            <person name="Doellman M."/>
            <person name="Sun Y."/>
            <person name="Barcenas-Pena A."/>
            <person name="Lumbsch H.T."/>
            <person name="Grewe F."/>
        </authorList>
    </citation>
    <scope>NUCLEOTIDE SEQUENCE [LARGE SCALE GENOMIC DNA]</scope>
    <source>
        <strain evidence="2 3">Grewe 0041</strain>
    </source>
</reference>